<feature type="transmembrane region" description="Helical" evidence="1">
    <location>
        <begin position="87"/>
        <end position="110"/>
    </location>
</feature>
<dbReference type="Proteomes" id="UP000092504">
    <property type="component" value="Unassembled WGS sequence"/>
</dbReference>
<dbReference type="EMBL" id="MAJD01000001">
    <property type="protein sequence ID" value="OBX35973.1"/>
    <property type="molecule type" value="Genomic_DNA"/>
</dbReference>
<evidence type="ECO:0000313" key="3">
    <source>
        <dbReference type="Proteomes" id="UP000092504"/>
    </source>
</evidence>
<keyword evidence="1" id="KW-0812">Transmembrane</keyword>
<keyword evidence="1" id="KW-0472">Membrane</keyword>
<dbReference type="PATRIC" id="fig|2746.7.peg.319"/>
<keyword evidence="1" id="KW-1133">Transmembrane helix</keyword>
<feature type="transmembrane region" description="Helical" evidence="1">
    <location>
        <begin position="130"/>
        <end position="149"/>
    </location>
</feature>
<dbReference type="AlphaFoldDB" id="A0A1B8P1A1"/>
<gene>
    <name evidence="2" type="ORF">A8U91_00309</name>
</gene>
<evidence type="ECO:0000313" key="2">
    <source>
        <dbReference type="EMBL" id="OBX35973.1"/>
    </source>
</evidence>
<organism evidence="2 3">
    <name type="scientific">Halomonas elongata</name>
    <dbReference type="NCBI Taxonomy" id="2746"/>
    <lineage>
        <taxon>Bacteria</taxon>
        <taxon>Pseudomonadati</taxon>
        <taxon>Pseudomonadota</taxon>
        <taxon>Gammaproteobacteria</taxon>
        <taxon>Oceanospirillales</taxon>
        <taxon>Halomonadaceae</taxon>
        <taxon>Halomonas</taxon>
    </lineage>
</organism>
<sequence>MSLQRASYAEDAYRAEAIPPLPASPRARERTGEDLLPFGDYADIEPYQQLCDDAELVQHQEKENPDFYKSQDWWWSHQRIRFLKSQAGLSILLMAVPVVWWFLLLGMVVYLSSEFFKSFQEASGAVVFEYVLIIISGVVVSSVLVVYTTQPLMDLIARFFKPLHGWFEKRFDRYTEGRCSEFNRQTGLVSLAQGKKKTPFVAPFIEFDGYIERVIQRGGVFYKLMLVHRYTGREFHHTSFSQTVTHKQEVHAQWDMLQRYMDVSQPLPDVPCLEPFRDRDPVTAEHDRKMGRDPRYWRDLDIEAWKEGEGAALLKAQMDYPWQQQRCLLTPRLGQVEMAVYREQRPTSMA</sequence>
<comment type="caution">
    <text evidence="2">The sequence shown here is derived from an EMBL/GenBank/DDBJ whole genome shotgun (WGS) entry which is preliminary data.</text>
</comment>
<evidence type="ECO:0000256" key="1">
    <source>
        <dbReference type="SAM" id="Phobius"/>
    </source>
</evidence>
<protein>
    <submittedName>
        <fullName evidence="2">Uncharacterized protein</fullName>
    </submittedName>
</protein>
<accession>A0A1B8P1A1</accession>
<name>A0A1B8P1A1_HALEL</name>
<proteinExistence type="predicted"/>
<reference evidence="2 3" key="1">
    <citation type="submission" date="2016-06" db="EMBL/GenBank/DDBJ databases">
        <title>Genome sequence of halotolerant plant growth promoting strain of Halomonas elongata HEK1 isolated from salterns of Rann of Kutch, Gujarat, India.</title>
        <authorList>
            <person name="Gaba S."/>
            <person name="Singh R.N."/>
            <person name="Abrol S."/>
            <person name="Kaushik R."/>
            <person name="Saxena A.K."/>
        </authorList>
    </citation>
    <scope>NUCLEOTIDE SEQUENCE [LARGE SCALE GENOMIC DNA]</scope>
    <source>
        <strain evidence="2 3">HEK1</strain>
    </source>
</reference>